<reference evidence="1 2" key="1">
    <citation type="submission" date="2015-01" db="EMBL/GenBank/DDBJ databases">
        <title>Evolution of Trichinella species and genotypes.</title>
        <authorList>
            <person name="Korhonen P.K."/>
            <person name="Edoardo P."/>
            <person name="Giuseppe L.R."/>
            <person name="Gasser R.B."/>
        </authorList>
    </citation>
    <scope>NUCLEOTIDE SEQUENCE [LARGE SCALE GENOMIC DNA]</scope>
    <source>
        <strain evidence="1">ISS2496</strain>
    </source>
</reference>
<proteinExistence type="predicted"/>
<gene>
    <name evidence="1" type="ORF">T12_1019</name>
</gene>
<protein>
    <submittedName>
        <fullName evidence="1">Uncharacterized protein</fullName>
    </submittedName>
</protein>
<keyword evidence="2" id="KW-1185">Reference proteome</keyword>
<dbReference type="AlphaFoldDB" id="A0A0V0YV33"/>
<sequence>MFYNDGILHLCKNLNKYPRAKVADYNNICA</sequence>
<evidence type="ECO:0000313" key="2">
    <source>
        <dbReference type="Proteomes" id="UP000054783"/>
    </source>
</evidence>
<name>A0A0V0YV33_9BILA</name>
<organism evidence="1 2">
    <name type="scientific">Trichinella patagoniensis</name>
    <dbReference type="NCBI Taxonomy" id="990121"/>
    <lineage>
        <taxon>Eukaryota</taxon>
        <taxon>Metazoa</taxon>
        <taxon>Ecdysozoa</taxon>
        <taxon>Nematoda</taxon>
        <taxon>Enoplea</taxon>
        <taxon>Dorylaimia</taxon>
        <taxon>Trichinellida</taxon>
        <taxon>Trichinellidae</taxon>
        <taxon>Trichinella</taxon>
    </lineage>
</organism>
<dbReference type="Proteomes" id="UP000054783">
    <property type="component" value="Unassembled WGS sequence"/>
</dbReference>
<accession>A0A0V0YV33</accession>
<comment type="caution">
    <text evidence="1">The sequence shown here is derived from an EMBL/GenBank/DDBJ whole genome shotgun (WGS) entry which is preliminary data.</text>
</comment>
<evidence type="ECO:0000313" key="1">
    <source>
        <dbReference type="EMBL" id="KRY04049.1"/>
    </source>
</evidence>
<dbReference type="EMBL" id="JYDQ01002246">
    <property type="protein sequence ID" value="KRY04049.1"/>
    <property type="molecule type" value="Genomic_DNA"/>
</dbReference>